<evidence type="ECO:0000313" key="9">
    <source>
        <dbReference type="EMBL" id="TYJ51705.1"/>
    </source>
</evidence>
<dbReference type="InterPro" id="IPR018200">
    <property type="entry name" value="USP_CS"/>
</dbReference>
<dbReference type="Pfam" id="PF00443">
    <property type="entry name" value="UCH"/>
    <property type="match status" value="1"/>
</dbReference>
<gene>
    <name evidence="9" type="ORF">B9479_007708</name>
</gene>
<organism evidence="9 10">
    <name type="scientific">Cryptococcus floricola</name>
    <dbReference type="NCBI Taxonomy" id="2591691"/>
    <lineage>
        <taxon>Eukaryota</taxon>
        <taxon>Fungi</taxon>
        <taxon>Dikarya</taxon>
        <taxon>Basidiomycota</taxon>
        <taxon>Agaricomycotina</taxon>
        <taxon>Tremellomycetes</taxon>
        <taxon>Tremellales</taxon>
        <taxon>Cryptococcaceae</taxon>
        <taxon>Cryptococcus</taxon>
    </lineage>
</organism>
<feature type="compositionally biased region" description="Pro residues" evidence="7">
    <location>
        <begin position="140"/>
        <end position="155"/>
    </location>
</feature>
<dbReference type="PROSITE" id="PS00973">
    <property type="entry name" value="USP_2"/>
    <property type="match status" value="1"/>
</dbReference>
<evidence type="ECO:0000256" key="7">
    <source>
        <dbReference type="SAM" id="MobiDB-lite"/>
    </source>
</evidence>
<evidence type="ECO:0000313" key="10">
    <source>
        <dbReference type="Proteomes" id="UP000322245"/>
    </source>
</evidence>
<name>A0A5D3AJK2_9TREE</name>
<keyword evidence="10" id="KW-1185">Reference proteome</keyword>
<dbReference type="GO" id="GO:0016579">
    <property type="term" value="P:protein deubiquitination"/>
    <property type="evidence" value="ECO:0007669"/>
    <property type="project" value="InterPro"/>
</dbReference>
<feature type="region of interest" description="Disordered" evidence="7">
    <location>
        <begin position="26"/>
        <end position="48"/>
    </location>
</feature>
<dbReference type="GO" id="GO:0006508">
    <property type="term" value="P:proteolysis"/>
    <property type="evidence" value="ECO:0007669"/>
    <property type="project" value="UniProtKB-KW"/>
</dbReference>
<evidence type="ECO:0000256" key="1">
    <source>
        <dbReference type="ARBA" id="ARBA00000707"/>
    </source>
</evidence>
<dbReference type="Gene3D" id="3.90.70.10">
    <property type="entry name" value="Cysteine proteinases"/>
    <property type="match status" value="1"/>
</dbReference>
<sequence>MSSPYPAPSSPLQNIPYPSINPPVAYNHAHPYSHSPNNYYRQPAHPQQQQPYYNRYPQEYPGYNGYPGAGGYGYMPMGAGGPGPATMQNGYAAYGEYGMVYGGYGGYPEYAPPPMRQQQQPGNGSPMNGDEGSEHSIPFPETPVPPGSTPQPPQAIPNMGPIPAQQFPPYPANHPYAFGGGVGYQQHPAHIPTFRPHPQHPQQPPHPHQAPYYPYNESYAPLPSGLAQGQGQGGGKLNPAAAGFKYQRFNHMNGNGERQIRPNHHNGPTFGNAGLPNGYGKGPRPPTQATPSASPVVTAAPSEVSSAPAPPSVPPATLPPPPVEEKEEEKSEEIKQVDEARTDPLLPPAASSATPAGPASLNFLTSSLSPPPAEQSKMEEPTLVDARPSVQSEGNTWARVLKDGSGRKEVKRAVRGAKTETKALWSTETQGGRTAELSFGEIDPEKKEEEVKAEPEVKTETKVASAKEPETVEVEKVEEKPVQAPAPIAEPQTETVEKSEPEVAPTPPTAATPAPAPAPAPTPVAPPKPKSWAALLQPSTPSASTTPSKTTSPSKAPSPNDGPAPAGPQPAQPAAPKFSYAGAASSSIPSPHEMLIKLLSEGVPSKGGKREGALVPRGLINTGNMCFANTILQVLVYCPPFTELFEEFGKRLQADLARKTPLLEAMIVFLREFLVAPTPADAPKPKGKGKEMNKQKEAFIPENVYDAMKENKRFDTMRRGHQEDAEEYLGFFLDTIHEEILYLLSRAQPPKPTSPAASEEVEQATSPLGEGVDGWLEVGKKQKTHVVRNTGAKDSAVSRLFGGKLRSVLHTPGQKDSVTVEPYQPLQLDIQAPQITSINDALLALSTPEIVPGVWSASRKENVDATKTVYVEEWPRVLICHLKRFVYDAKEGGVVKRGKAVAYGSELVVPQEIISPSKRSPTPTKYALFGVVYHHGSSASGGHYTVAVSKPPAPPAPVPQSAIPGQIPAQKKDERPWIHFDDEQVREVKEEEIVVSKDEVEEGRCGLVGGREKCAYLLFYRRIQ</sequence>
<feature type="compositionally biased region" description="Polar residues" evidence="7">
    <location>
        <begin position="116"/>
        <end position="126"/>
    </location>
</feature>
<feature type="compositionally biased region" description="Low complexity" evidence="7">
    <location>
        <begin position="39"/>
        <end position="48"/>
    </location>
</feature>
<keyword evidence="3" id="KW-0645">Protease</keyword>
<dbReference type="EC" id="3.4.19.12" evidence="2"/>
<evidence type="ECO:0000256" key="6">
    <source>
        <dbReference type="ARBA" id="ARBA00022807"/>
    </source>
</evidence>
<feature type="compositionally biased region" description="Basic and acidic residues" evidence="7">
    <location>
        <begin position="443"/>
        <end position="481"/>
    </location>
</feature>
<feature type="region of interest" description="Disordered" evidence="7">
    <location>
        <begin position="252"/>
        <end position="585"/>
    </location>
</feature>
<proteinExistence type="predicted"/>
<dbReference type="PANTHER" id="PTHR24006">
    <property type="entry name" value="UBIQUITIN CARBOXYL-TERMINAL HYDROLASE"/>
    <property type="match status" value="1"/>
</dbReference>
<dbReference type="PROSITE" id="PS50235">
    <property type="entry name" value="USP_3"/>
    <property type="match status" value="1"/>
</dbReference>
<keyword evidence="6" id="KW-0788">Thiol protease</keyword>
<dbReference type="InterPro" id="IPR038765">
    <property type="entry name" value="Papain-like_cys_pep_sf"/>
</dbReference>
<protein>
    <recommendedName>
        <fullName evidence="2">ubiquitinyl hydrolase 1</fullName>
        <ecNumber evidence="2">3.4.19.12</ecNumber>
    </recommendedName>
</protein>
<accession>A0A5D3AJK2</accession>
<feature type="compositionally biased region" description="Low complexity" evidence="7">
    <location>
        <begin position="348"/>
        <end position="361"/>
    </location>
</feature>
<feature type="compositionally biased region" description="Pro residues" evidence="7">
    <location>
        <begin position="199"/>
        <end position="208"/>
    </location>
</feature>
<feature type="compositionally biased region" description="Low complexity" evidence="7">
    <location>
        <begin position="289"/>
        <end position="307"/>
    </location>
</feature>
<dbReference type="EMBL" id="NIDF01000197">
    <property type="protein sequence ID" value="TYJ51705.1"/>
    <property type="molecule type" value="Genomic_DNA"/>
</dbReference>
<evidence type="ECO:0000256" key="2">
    <source>
        <dbReference type="ARBA" id="ARBA00012759"/>
    </source>
</evidence>
<reference evidence="9 10" key="1">
    <citation type="submission" date="2017-05" db="EMBL/GenBank/DDBJ databases">
        <title>The Genome Sequence of Tsuchiyaea wingfieldii DSM 27421.</title>
        <authorList>
            <person name="Cuomo C."/>
            <person name="Passer A."/>
            <person name="Billmyre B."/>
            <person name="Heitman J."/>
        </authorList>
    </citation>
    <scope>NUCLEOTIDE SEQUENCE [LARGE SCALE GENOMIC DNA]</scope>
    <source>
        <strain evidence="9 10">DSM 27421</strain>
    </source>
</reference>
<feature type="compositionally biased region" description="Pro residues" evidence="7">
    <location>
        <begin position="504"/>
        <end position="529"/>
    </location>
</feature>
<dbReference type="CDD" id="cd02257">
    <property type="entry name" value="Peptidase_C19"/>
    <property type="match status" value="1"/>
</dbReference>
<dbReference type="AlphaFoldDB" id="A0A5D3AJK2"/>
<feature type="compositionally biased region" description="Basic and acidic residues" evidence="7">
    <location>
        <begin position="400"/>
        <end position="421"/>
    </location>
</feature>
<feature type="compositionally biased region" description="Basic and acidic residues" evidence="7">
    <location>
        <begin position="328"/>
        <end position="342"/>
    </location>
</feature>
<evidence type="ECO:0000259" key="8">
    <source>
        <dbReference type="PROSITE" id="PS50235"/>
    </source>
</evidence>
<evidence type="ECO:0000256" key="3">
    <source>
        <dbReference type="ARBA" id="ARBA00022670"/>
    </source>
</evidence>
<evidence type="ECO:0000256" key="4">
    <source>
        <dbReference type="ARBA" id="ARBA00022786"/>
    </source>
</evidence>
<feature type="region of interest" description="Disordered" evidence="7">
    <location>
        <begin position="748"/>
        <end position="773"/>
    </location>
</feature>
<dbReference type="InterPro" id="IPR001394">
    <property type="entry name" value="Peptidase_C19_UCH"/>
</dbReference>
<feature type="domain" description="USP" evidence="8">
    <location>
        <begin position="617"/>
        <end position="1023"/>
    </location>
</feature>
<feature type="compositionally biased region" description="Pro residues" evidence="7">
    <location>
        <begin position="560"/>
        <end position="573"/>
    </location>
</feature>
<keyword evidence="4" id="KW-0833">Ubl conjugation pathway</keyword>
<feature type="region of interest" description="Disordered" evidence="7">
    <location>
        <begin position="1"/>
        <end position="20"/>
    </location>
</feature>
<comment type="catalytic activity">
    <reaction evidence="1">
        <text>Thiol-dependent hydrolysis of ester, thioester, amide, peptide and isopeptide bonds formed by the C-terminal Gly of ubiquitin (a 76-residue protein attached to proteins as an intracellular targeting signal).</text>
        <dbReference type="EC" id="3.4.19.12"/>
    </reaction>
</comment>
<feature type="region of interest" description="Disordered" evidence="7">
    <location>
        <begin position="221"/>
        <end position="240"/>
    </location>
</feature>
<feature type="region of interest" description="Disordered" evidence="7">
    <location>
        <begin position="111"/>
        <end position="162"/>
    </location>
</feature>
<keyword evidence="5" id="KW-0378">Hydrolase</keyword>
<dbReference type="GO" id="GO:0005634">
    <property type="term" value="C:nucleus"/>
    <property type="evidence" value="ECO:0007669"/>
    <property type="project" value="TreeGrafter"/>
</dbReference>
<dbReference type="InterPro" id="IPR028889">
    <property type="entry name" value="USP"/>
</dbReference>
<evidence type="ECO:0000256" key="5">
    <source>
        <dbReference type="ARBA" id="ARBA00022801"/>
    </source>
</evidence>
<dbReference type="SUPFAM" id="SSF54001">
    <property type="entry name" value="Cysteine proteinases"/>
    <property type="match status" value="1"/>
</dbReference>
<dbReference type="InterPro" id="IPR050164">
    <property type="entry name" value="Peptidase_C19"/>
</dbReference>
<dbReference type="PANTHER" id="PTHR24006:SF687">
    <property type="entry name" value="UBIQUITIN CARBOXYL-TERMINAL HYDROLASE 10"/>
    <property type="match status" value="1"/>
</dbReference>
<feature type="region of interest" description="Disordered" evidence="7">
    <location>
        <begin position="189"/>
        <end position="215"/>
    </location>
</feature>
<feature type="compositionally biased region" description="Low complexity" evidence="7">
    <location>
        <begin position="538"/>
        <end position="559"/>
    </location>
</feature>
<comment type="caution">
    <text evidence="9">The sequence shown here is derived from an EMBL/GenBank/DDBJ whole genome shotgun (WGS) entry which is preliminary data.</text>
</comment>
<dbReference type="Proteomes" id="UP000322245">
    <property type="component" value="Unassembled WGS sequence"/>
</dbReference>
<feature type="compositionally biased region" description="Pro residues" evidence="7">
    <location>
        <begin position="308"/>
        <end position="322"/>
    </location>
</feature>
<dbReference type="GO" id="GO:0004843">
    <property type="term" value="F:cysteine-type deubiquitinase activity"/>
    <property type="evidence" value="ECO:0007669"/>
    <property type="project" value="UniProtKB-EC"/>
</dbReference>
<dbReference type="GO" id="GO:0005829">
    <property type="term" value="C:cytosol"/>
    <property type="evidence" value="ECO:0007669"/>
    <property type="project" value="TreeGrafter"/>
</dbReference>